<dbReference type="OrthoDB" id="9815339at2"/>
<dbReference type="Pfam" id="PF14307">
    <property type="entry name" value="Glyco_tran_WbsX"/>
    <property type="match status" value="1"/>
</dbReference>
<keyword evidence="2" id="KW-1185">Reference proteome</keyword>
<dbReference type="Pfam" id="PF05045">
    <property type="entry name" value="RgpF"/>
    <property type="match status" value="1"/>
</dbReference>
<comment type="caution">
    <text evidence="1">The sequence shown here is derived from an EMBL/GenBank/DDBJ whole genome shotgun (WGS) entry which is preliminary data.</text>
</comment>
<dbReference type="PANTHER" id="PTHR41244">
    <property type="entry name" value="RHAMNAN SYNTHESIS F"/>
    <property type="match status" value="1"/>
</dbReference>
<evidence type="ECO:0000313" key="1">
    <source>
        <dbReference type="EMBL" id="RRC95467.1"/>
    </source>
</evidence>
<protein>
    <submittedName>
        <fullName evidence="1">Glycosyl transferase family 2</fullName>
    </submittedName>
</protein>
<dbReference type="InterPro" id="IPR007739">
    <property type="entry name" value="RgpF"/>
</dbReference>
<name>A0A3P1SER2_9ACTO</name>
<dbReference type="PANTHER" id="PTHR41244:SF1">
    <property type="entry name" value="GLYCOSYLTRANSFERASE"/>
    <property type="match status" value="1"/>
</dbReference>
<dbReference type="RefSeq" id="WP_124869011.1">
    <property type="nucleotide sequence ID" value="NZ_RQZF01000003.1"/>
</dbReference>
<dbReference type="Proteomes" id="UP000280444">
    <property type="component" value="Unassembled WGS sequence"/>
</dbReference>
<dbReference type="CDD" id="cd11579">
    <property type="entry name" value="Glyco_tran_WbsX"/>
    <property type="match status" value="1"/>
</dbReference>
<dbReference type="InterPro" id="IPR032719">
    <property type="entry name" value="WbsX"/>
</dbReference>
<dbReference type="Gene3D" id="3.20.20.80">
    <property type="entry name" value="Glycosidases"/>
    <property type="match status" value="1"/>
</dbReference>
<keyword evidence="1" id="KW-0808">Transferase</keyword>
<sequence>MRRITRQGVARRLNHYSNKARHAAINLLETGNIKGDTSEHPADFVSYLRRQGGRQDEGFPAAWRVDDRLVIDEPARIAVVLNCYYTDLLPELLQRLEYIPIPFDLFVTNVSGQKVTLPQTLGNAHHSVVIDCDNHGRDIFPMVQLVNARLLDPYDLILKIHTKKSPWRAAHNELAGSGTQWRDEFLDALLPSTERVEELMAAFRENPRLGVITAPGNIVGKEFWGGDQRIVEQLLRRIELTIDPDSLHFPAGSMYWCRGFVLQGLRAFNLIADDFDPEAGQVDGTTAHAIERIIGITTEEAGLTMVTSDAIEAVEDREALLPLLRAYSPDSEPTARATVLPFYLPQFHPSPHNDRWWGTGFTEWHNVVGAIPAYEGHYQPKQPTDLGFYDLRLDEVRQEQADMAKAHGLAGFMYYYYWFSGERVLNLPIERLKESSVDFPYCIMWANENWTRRWDGRSQDILIGQDYDQVPAEDFIDDIMEFLLDPRYIRVDGKAMIAVYRPGQMPHFGQVAREWRRRAREAGAGELMILSVAVARDFGAIDADSRSEVDGTLEFPPHGLPWVAGPAKEARLDARYAGNFMSYQASADASMQNARVMDDDEFPGVMVTFDNTARRQWKPDIWYGSNPYTFRRWVASHLDALMTRPPESRIMFVNAWNEWAESAVLEPTTRFGMTYLLALRDAIRG</sequence>
<dbReference type="EMBL" id="RQZF01000003">
    <property type="protein sequence ID" value="RRC95467.1"/>
    <property type="molecule type" value="Genomic_DNA"/>
</dbReference>
<dbReference type="GO" id="GO:0016740">
    <property type="term" value="F:transferase activity"/>
    <property type="evidence" value="ECO:0007669"/>
    <property type="project" value="UniProtKB-KW"/>
</dbReference>
<evidence type="ECO:0000313" key="2">
    <source>
        <dbReference type="Proteomes" id="UP000280444"/>
    </source>
</evidence>
<accession>A0A3P1SER2</accession>
<organism evidence="1 2">
    <name type="scientific">Schaalia canis</name>
    <dbReference type="NCBI Taxonomy" id="100469"/>
    <lineage>
        <taxon>Bacteria</taxon>
        <taxon>Bacillati</taxon>
        <taxon>Actinomycetota</taxon>
        <taxon>Actinomycetes</taxon>
        <taxon>Actinomycetales</taxon>
        <taxon>Actinomycetaceae</taxon>
        <taxon>Schaalia</taxon>
    </lineage>
</organism>
<dbReference type="AlphaFoldDB" id="A0A3P1SER2"/>
<gene>
    <name evidence="1" type="ORF">EII11_04095</name>
</gene>
<reference evidence="1 2" key="1">
    <citation type="submission" date="2018-11" db="EMBL/GenBank/DDBJ databases">
        <title>Genomes From Bacteria Associated with the Canine Oral Cavity: a Test Case for Automated Genome-Based Taxonomic Assignment.</title>
        <authorList>
            <person name="Coil D.A."/>
            <person name="Jospin G."/>
            <person name="Darling A.E."/>
            <person name="Wallis C."/>
            <person name="Davis I.J."/>
            <person name="Harris S."/>
            <person name="Eisen J.A."/>
            <person name="Holcombe L.J."/>
            <person name="O'Flynn C."/>
        </authorList>
    </citation>
    <scope>NUCLEOTIDE SEQUENCE [LARGE SCALE GENOMIC DNA]</scope>
    <source>
        <strain evidence="1 2">OH770</strain>
    </source>
</reference>
<proteinExistence type="predicted"/>